<proteinExistence type="predicted"/>
<dbReference type="InterPro" id="IPR002156">
    <property type="entry name" value="RNaseH_domain"/>
</dbReference>
<evidence type="ECO:0000313" key="3">
    <source>
        <dbReference type="Proteomes" id="UP001459277"/>
    </source>
</evidence>
<reference evidence="2 3" key="1">
    <citation type="submission" date="2024-01" db="EMBL/GenBank/DDBJ databases">
        <title>A telomere-to-telomere, gap-free genome of sweet tea (Lithocarpus litseifolius).</title>
        <authorList>
            <person name="Zhou J."/>
        </authorList>
    </citation>
    <scope>NUCLEOTIDE SEQUENCE [LARGE SCALE GENOMIC DNA]</scope>
    <source>
        <strain evidence="2">Zhou-2022a</strain>
        <tissue evidence="2">Leaf</tissue>
    </source>
</reference>
<evidence type="ECO:0000313" key="2">
    <source>
        <dbReference type="EMBL" id="KAK9990612.1"/>
    </source>
</evidence>
<name>A0AAW2BXR5_9ROSI</name>
<dbReference type="GO" id="GO:0004523">
    <property type="term" value="F:RNA-DNA hybrid ribonuclease activity"/>
    <property type="evidence" value="ECO:0007669"/>
    <property type="project" value="InterPro"/>
</dbReference>
<dbReference type="GO" id="GO:0003676">
    <property type="term" value="F:nucleic acid binding"/>
    <property type="evidence" value="ECO:0007669"/>
    <property type="project" value="InterPro"/>
</dbReference>
<dbReference type="PANTHER" id="PTHR47074:SF48">
    <property type="entry name" value="POLYNUCLEOTIDYL TRANSFERASE, RIBONUCLEASE H-LIKE SUPERFAMILY PROTEIN"/>
    <property type="match status" value="1"/>
</dbReference>
<dbReference type="AlphaFoldDB" id="A0AAW2BXR5"/>
<dbReference type="InterPro" id="IPR012337">
    <property type="entry name" value="RNaseH-like_sf"/>
</dbReference>
<dbReference type="Proteomes" id="UP001459277">
    <property type="component" value="Unassembled WGS sequence"/>
</dbReference>
<comment type="caution">
    <text evidence="2">The sequence shown here is derived from an EMBL/GenBank/DDBJ whole genome shotgun (WGS) entry which is preliminary data.</text>
</comment>
<feature type="domain" description="RNase H type-1" evidence="1">
    <location>
        <begin position="5"/>
        <end position="108"/>
    </location>
</feature>
<dbReference type="EMBL" id="JAZDWU010000009">
    <property type="protein sequence ID" value="KAK9990612.1"/>
    <property type="molecule type" value="Genomic_DNA"/>
</dbReference>
<dbReference type="InterPro" id="IPR052929">
    <property type="entry name" value="RNase_H-like_EbsB-rel"/>
</dbReference>
<dbReference type="InterPro" id="IPR044730">
    <property type="entry name" value="RNase_H-like_dom_plant"/>
</dbReference>
<dbReference type="Pfam" id="PF13456">
    <property type="entry name" value="RVT_3"/>
    <property type="match status" value="1"/>
</dbReference>
<protein>
    <recommendedName>
        <fullName evidence="1">RNase H type-1 domain-containing protein</fullName>
    </recommendedName>
</protein>
<dbReference type="PANTHER" id="PTHR47074">
    <property type="entry name" value="BNAC02G40300D PROTEIN"/>
    <property type="match status" value="1"/>
</dbReference>
<evidence type="ECO:0000259" key="1">
    <source>
        <dbReference type="Pfam" id="PF13456"/>
    </source>
</evidence>
<dbReference type="CDD" id="cd06222">
    <property type="entry name" value="RNase_H_like"/>
    <property type="match status" value="1"/>
</dbReference>
<accession>A0AAW2BXR5</accession>
<sequence>MVKINCDGARFTKENRAGIGVVIRNSEGLVLGSLSKQIYQAYSPLEIEAMAVSTAMQFASNLEFQHAILETDSLVLVKALSDDTEFLSTVGLVLDEIRHKVVNFDFVPRHTYERNTCGSH</sequence>
<keyword evidence="3" id="KW-1185">Reference proteome</keyword>
<gene>
    <name evidence="2" type="ORF">SO802_025597</name>
</gene>
<dbReference type="SUPFAM" id="SSF53098">
    <property type="entry name" value="Ribonuclease H-like"/>
    <property type="match status" value="1"/>
</dbReference>
<organism evidence="2 3">
    <name type="scientific">Lithocarpus litseifolius</name>
    <dbReference type="NCBI Taxonomy" id="425828"/>
    <lineage>
        <taxon>Eukaryota</taxon>
        <taxon>Viridiplantae</taxon>
        <taxon>Streptophyta</taxon>
        <taxon>Embryophyta</taxon>
        <taxon>Tracheophyta</taxon>
        <taxon>Spermatophyta</taxon>
        <taxon>Magnoliopsida</taxon>
        <taxon>eudicotyledons</taxon>
        <taxon>Gunneridae</taxon>
        <taxon>Pentapetalae</taxon>
        <taxon>rosids</taxon>
        <taxon>fabids</taxon>
        <taxon>Fagales</taxon>
        <taxon>Fagaceae</taxon>
        <taxon>Lithocarpus</taxon>
    </lineage>
</organism>
<dbReference type="InterPro" id="IPR036397">
    <property type="entry name" value="RNaseH_sf"/>
</dbReference>
<dbReference type="Gene3D" id="3.30.420.10">
    <property type="entry name" value="Ribonuclease H-like superfamily/Ribonuclease H"/>
    <property type="match status" value="1"/>
</dbReference>